<dbReference type="PROSITE" id="PS50887">
    <property type="entry name" value="GGDEF"/>
    <property type="match status" value="1"/>
</dbReference>
<dbReference type="STRING" id="1423810.FD19_GL000912"/>
<dbReference type="PANTHER" id="PTHR45138:SF9">
    <property type="entry name" value="DIGUANYLATE CYCLASE DGCM-RELATED"/>
    <property type="match status" value="1"/>
</dbReference>
<dbReference type="PANTHER" id="PTHR45138">
    <property type="entry name" value="REGULATORY COMPONENTS OF SENSORY TRANSDUCTION SYSTEM"/>
    <property type="match status" value="1"/>
</dbReference>
<dbReference type="Gene3D" id="3.30.70.270">
    <property type="match status" value="1"/>
</dbReference>
<dbReference type="NCBIfam" id="TIGR00254">
    <property type="entry name" value="GGDEF"/>
    <property type="match status" value="1"/>
</dbReference>
<dbReference type="SUPFAM" id="SSF55073">
    <property type="entry name" value="Nucleotide cyclase"/>
    <property type="match status" value="1"/>
</dbReference>
<reference evidence="3 4" key="1">
    <citation type="journal article" date="2015" name="Genome Announc.">
        <title>Expanding the biotechnology potential of lactobacilli through comparative genomics of 213 strains and associated genera.</title>
        <authorList>
            <person name="Sun Z."/>
            <person name="Harris H.M."/>
            <person name="McCann A."/>
            <person name="Guo C."/>
            <person name="Argimon S."/>
            <person name="Zhang W."/>
            <person name="Yang X."/>
            <person name="Jeffery I.B."/>
            <person name="Cooney J.C."/>
            <person name="Kagawa T.F."/>
            <person name="Liu W."/>
            <person name="Song Y."/>
            <person name="Salvetti E."/>
            <person name="Wrobel A."/>
            <person name="Rasinkangas P."/>
            <person name="Parkhill J."/>
            <person name="Rea M.C."/>
            <person name="O'Sullivan O."/>
            <person name="Ritari J."/>
            <person name="Douillard F.P."/>
            <person name="Paul Ross R."/>
            <person name="Yang R."/>
            <person name="Briner A.E."/>
            <person name="Felis G.E."/>
            <person name="de Vos W.M."/>
            <person name="Barrangou R."/>
            <person name="Klaenhammer T.R."/>
            <person name="Caufield P.W."/>
            <person name="Cui Y."/>
            <person name="Zhang H."/>
            <person name="O'Toole P.W."/>
        </authorList>
    </citation>
    <scope>NUCLEOTIDE SEQUENCE [LARGE SCALE GENOMIC DNA]</scope>
    <source>
        <strain evidence="3 4">DSM 22698</strain>
    </source>
</reference>
<evidence type="ECO:0000313" key="3">
    <source>
        <dbReference type="EMBL" id="KRM87409.1"/>
    </source>
</evidence>
<proteinExistence type="predicted"/>
<dbReference type="SMART" id="SM00267">
    <property type="entry name" value="GGDEF"/>
    <property type="match status" value="1"/>
</dbReference>
<feature type="transmembrane region" description="Helical" evidence="1">
    <location>
        <begin position="124"/>
        <end position="142"/>
    </location>
</feature>
<evidence type="ECO:0000259" key="2">
    <source>
        <dbReference type="PROSITE" id="PS50887"/>
    </source>
</evidence>
<keyword evidence="4" id="KW-1185">Reference proteome</keyword>
<dbReference type="Proteomes" id="UP000051789">
    <property type="component" value="Unassembled WGS sequence"/>
</dbReference>
<dbReference type="AlphaFoldDB" id="A0A0R2C6M1"/>
<sequence length="390" mass="44203">MNTGMFRMAGAFIVVLLTNVTVLLGIIASVYWVDLQTHPSWVARWRPQIKVALGAVFLAYLYTESWINNNMGPQVYGYHWAYMNMLAVTIFLVVTGSRRWWQLVGVDAIVCLYAWARTVHNGPAVWISLLLVLACTTVDYLWRDWTRQSRFVQYGLLLLTGAAAVMLNHAMLVNESFTVVPGFWLRQWLGLLILGVVALEYSTTLINALENTRELARNARVDGLTQLNNFNTFNEALVQHFTEYEEHKQGYSVFELDVDWFKRINDTYGHLAGNRVLATVARGLSNCTAGAPWPAKAYRLGGEEFGVIMDVALNPHQAAAAAEHFKHRVEAMRFNSVDPQLKITVSIGQANVHDSHYSFNDAYKQADRNLYRAKQSGRDRIVIEDPELVK</sequence>
<dbReference type="GO" id="GO:0043709">
    <property type="term" value="P:cell adhesion involved in single-species biofilm formation"/>
    <property type="evidence" value="ECO:0007669"/>
    <property type="project" value="TreeGrafter"/>
</dbReference>
<dbReference type="EMBL" id="AYZK01000002">
    <property type="protein sequence ID" value="KRM87409.1"/>
    <property type="molecule type" value="Genomic_DNA"/>
</dbReference>
<feature type="transmembrane region" description="Helical" evidence="1">
    <location>
        <begin position="188"/>
        <end position="209"/>
    </location>
</feature>
<evidence type="ECO:0000256" key="1">
    <source>
        <dbReference type="SAM" id="Phobius"/>
    </source>
</evidence>
<keyword evidence="1" id="KW-0812">Transmembrane</keyword>
<comment type="caution">
    <text evidence="3">The sequence shown here is derived from an EMBL/GenBank/DDBJ whole genome shotgun (WGS) entry which is preliminary data.</text>
</comment>
<feature type="domain" description="GGDEF" evidence="2">
    <location>
        <begin position="249"/>
        <end position="386"/>
    </location>
</feature>
<feature type="transmembrane region" description="Helical" evidence="1">
    <location>
        <begin position="45"/>
        <end position="63"/>
    </location>
</feature>
<accession>A0A0R2C6M1</accession>
<dbReference type="GO" id="GO:1902201">
    <property type="term" value="P:negative regulation of bacterial-type flagellum-dependent cell motility"/>
    <property type="evidence" value="ECO:0007669"/>
    <property type="project" value="TreeGrafter"/>
</dbReference>
<dbReference type="InterPro" id="IPR043128">
    <property type="entry name" value="Rev_trsase/Diguanyl_cyclase"/>
</dbReference>
<feature type="transmembrane region" description="Helical" evidence="1">
    <location>
        <begin position="12"/>
        <end position="33"/>
    </location>
</feature>
<protein>
    <submittedName>
        <fullName evidence="3">Signal transduction diguanylate cyclase</fullName>
    </submittedName>
</protein>
<dbReference type="Pfam" id="PF00990">
    <property type="entry name" value="GGDEF"/>
    <property type="match status" value="1"/>
</dbReference>
<gene>
    <name evidence="3" type="ORF">FD19_GL000912</name>
</gene>
<dbReference type="InterPro" id="IPR029787">
    <property type="entry name" value="Nucleotide_cyclase"/>
</dbReference>
<evidence type="ECO:0000313" key="4">
    <source>
        <dbReference type="Proteomes" id="UP000051789"/>
    </source>
</evidence>
<dbReference type="GO" id="GO:0052621">
    <property type="term" value="F:diguanylate cyclase activity"/>
    <property type="evidence" value="ECO:0007669"/>
    <property type="project" value="TreeGrafter"/>
</dbReference>
<organism evidence="3 4">
    <name type="scientific">Lacticaseibacillus thailandensis DSM 22698 = JCM 13996</name>
    <dbReference type="NCBI Taxonomy" id="1423810"/>
    <lineage>
        <taxon>Bacteria</taxon>
        <taxon>Bacillati</taxon>
        <taxon>Bacillota</taxon>
        <taxon>Bacilli</taxon>
        <taxon>Lactobacillales</taxon>
        <taxon>Lactobacillaceae</taxon>
        <taxon>Lacticaseibacillus</taxon>
    </lineage>
</organism>
<dbReference type="InterPro" id="IPR000160">
    <property type="entry name" value="GGDEF_dom"/>
</dbReference>
<feature type="transmembrane region" description="Helical" evidence="1">
    <location>
        <begin position="154"/>
        <end position="173"/>
    </location>
</feature>
<dbReference type="InterPro" id="IPR050469">
    <property type="entry name" value="Diguanylate_Cyclase"/>
</dbReference>
<dbReference type="CDD" id="cd01949">
    <property type="entry name" value="GGDEF"/>
    <property type="match status" value="1"/>
</dbReference>
<dbReference type="RefSeq" id="WP_056969180.1">
    <property type="nucleotide sequence ID" value="NZ_AYZK01000002.1"/>
</dbReference>
<dbReference type="PATRIC" id="fig|1423810.4.peg.939"/>
<keyword evidence="1" id="KW-1133">Transmembrane helix</keyword>
<feature type="transmembrane region" description="Helical" evidence="1">
    <location>
        <begin position="75"/>
        <end position="93"/>
    </location>
</feature>
<name>A0A0R2C6M1_9LACO</name>
<dbReference type="GO" id="GO:0005886">
    <property type="term" value="C:plasma membrane"/>
    <property type="evidence" value="ECO:0007669"/>
    <property type="project" value="TreeGrafter"/>
</dbReference>
<keyword evidence="1" id="KW-0472">Membrane</keyword>